<feature type="transmembrane region" description="Helical" evidence="1">
    <location>
        <begin position="131"/>
        <end position="150"/>
    </location>
</feature>
<gene>
    <name evidence="2" type="ORF">EDE15_4424</name>
</gene>
<feature type="transmembrane region" description="Helical" evidence="1">
    <location>
        <begin position="50"/>
        <end position="68"/>
    </location>
</feature>
<dbReference type="Proteomes" id="UP000269669">
    <property type="component" value="Unassembled WGS sequence"/>
</dbReference>
<keyword evidence="1" id="KW-0812">Transmembrane</keyword>
<dbReference type="AlphaFoldDB" id="A0A428MPK8"/>
<feature type="transmembrane region" description="Helical" evidence="1">
    <location>
        <begin position="103"/>
        <end position="122"/>
    </location>
</feature>
<sequence>MQTPLVFRAILGLLMDLAIPAALGAFVMAGMRLRSEGGMNFEASGGFLKWLFWGCLLISLPGVSLWLSNEGVPGASQLTIAGATGAPYTQGVERVTNDFVNNFLLAHLVPVVAASLVFKAILDLSQGYSPLASIIAALFLLGVQGIYNLATGSWMQSGDQYGVTDMLMQAFGYAANRISPIVGGLALSGAIVNYVRHRPWGGLVASGLGFLSVTGIWALVTHFAGVNL</sequence>
<comment type="caution">
    <text evidence="2">The sequence shown here is derived from an EMBL/GenBank/DDBJ whole genome shotgun (WGS) entry which is preliminary data.</text>
</comment>
<keyword evidence="1" id="KW-1133">Transmembrane helix</keyword>
<evidence type="ECO:0000313" key="3">
    <source>
        <dbReference type="Proteomes" id="UP000269669"/>
    </source>
</evidence>
<evidence type="ECO:0000256" key="1">
    <source>
        <dbReference type="SAM" id="Phobius"/>
    </source>
</evidence>
<feature type="transmembrane region" description="Helical" evidence="1">
    <location>
        <begin position="170"/>
        <end position="195"/>
    </location>
</feature>
<protein>
    <submittedName>
        <fullName evidence="2">Uncharacterized protein</fullName>
    </submittedName>
</protein>
<feature type="transmembrane region" description="Helical" evidence="1">
    <location>
        <begin position="6"/>
        <end position="29"/>
    </location>
</feature>
<dbReference type="EMBL" id="RSDW01000001">
    <property type="protein sequence ID" value="RSL18821.1"/>
    <property type="molecule type" value="Genomic_DNA"/>
</dbReference>
<feature type="transmembrane region" description="Helical" evidence="1">
    <location>
        <begin position="202"/>
        <end position="224"/>
    </location>
</feature>
<dbReference type="OrthoDB" id="112303at2"/>
<keyword evidence="3" id="KW-1185">Reference proteome</keyword>
<reference evidence="2 3" key="1">
    <citation type="submission" date="2018-12" db="EMBL/GenBank/DDBJ databases">
        <title>Sequencing of bacterial isolates from soil warming experiment in Harvard Forest, Massachusetts, USA.</title>
        <authorList>
            <person name="Deangelis K."/>
        </authorList>
    </citation>
    <scope>NUCLEOTIDE SEQUENCE [LARGE SCALE GENOMIC DNA]</scope>
    <source>
        <strain evidence="2 3">EB153</strain>
    </source>
</reference>
<organism evidence="2 3">
    <name type="scientific">Edaphobacter aggregans</name>
    <dbReference type="NCBI Taxonomy" id="570835"/>
    <lineage>
        <taxon>Bacteria</taxon>
        <taxon>Pseudomonadati</taxon>
        <taxon>Acidobacteriota</taxon>
        <taxon>Terriglobia</taxon>
        <taxon>Terriglobales</taxon>
        <taxon>Acidobacteriaceae</taxon>
        <taxon>Edaphobacter</taxon>
    </lineage>
</organism>
<proteinExistence type="predicted"/>
<dbReference type="RefSeq" id="WP_125487123.1">
    <property type="nucleotide sequence ID" value="NZ_RSDW01000001.1"/>
</dbReference>
<name>A0A428MPK8_9BACT</name>
<keyword evidence="1" id="KW-0472">Membrane</keyword>
<accession>A0A428MPK8</accession>
<evidence type="ECO:0000313" key="2">
    <source>
        <dbReference type="EMBL" id="RSL18821.1"/>
    </source>
</evidence>